<dbReference type="AlphaFoldDB" id="A0A699W9T2"/>
<evidence type="ECO:0000256" key="1">
    <source>
        <dbReference type="SAM" id="MobiDB-lite"/>
    </source>
</evidence>
<sequence>VQCWPLTVNLREANGREQSTTTDPTAASDGEPNHGNNFIFQRTMSTNVETAHSAVNSQEAATISDQGTFLSNLLDQIMPGEPG</sequence>
<evidence type="ECO:0000313" key="2">
    <source>
        <dbReference type="EMBL" id="GFD42458.1"/>
    </source>
</evidence>
<name>A0A699W9T2_TANCI</name>
<proteinExistence type="predicted"/>
<feature type="region of interest" description="Disordered" evidence="1">
    <location>
        <begin position="1"/>
        <end position="34"/>
    </location>
</feature>
<feature type="non-terminal residue" evidence="2">
    <location>
        <position position="1"/>
    </location>
</feature>
<dbReference type="EMBL" id="BKCJ011574685">
    <property type="protein sequence ID" value="GFD42458.1"/>
    <property type="molecule type" value="Genomic_DNA"/>
</dbReference>
<feature type="compositionally biased region" description="Polar residues" evidence="1">
    <location>
        <begin position="16"/>
        <end position="25"/>
    </location>
</feature>
<reference evidence="2" key="1">
    <citation type="journal article" date="2019" name="Sci. Rep.">
        <title>Draft genome of Tanacetum cinerariifolium, the natural source of mosquito coil.</title>
        <authorList>
            <person name="Yamashiro T."/>
            <person name="Shiraishi A."/>
            <person name="Satake H."/>
            <person name="Nakayama K."/>
        </authorList>
    </citation>
    <scope>NUCLEOTIDE SEQUENCE</scope>
</reference>
<organism evidence="2">
    <name type="scientific">Tanacetum cinerariifolium</name>
    <name type="common">Dalmatian daisy</name>
    <name type="synonym">Chrysanthemum cinerariifolium</name>
    <dbReference type="NCBI Taxonomy" id="118510"/>
    <lineage>
        <taxon>Eukaryota</taxon>
        <taxon>Viridiplantae</taxon>
        <taxon>Streptophyta</taxon>
        <taxon>Embryophyta</taxon>
        <taxon>Tracheophyta</taxon>
        <taxon>Spermatophyta</taxon>
        <taxon>Magnoliopsida</taxon>
        <taxon>eudicotyledons</taxon>
        <taxon>Gunneridae</taxon>
        <taxon>Pentapetalae</taxon>
        <taxon>asterids</taxon>
        <taxon>campanulids</taxon>
        <taxon>Asterales</taxon>
        <taxon>Asteraceae</taxon>
        <taxon>Asteroideae</taxon>
        <taxon>Anthemideae</taxon>
        <taxon>Anthemidinae</taxon>
        <taxon>Tanacetum</taxon>
    </lineage>
</organism>
<protein>
    <submittedName>
        <fullName evidence="2">Uncharacterized protein</fullName>
    </submittedName>
</protein>
<comment type="caution">
    <text evidence="2">The sequence shown here is derived from an EMBL/GenBank/DDBJ whole genome shotgun (WGS) entry which is preliminary data.</text>
</comment>
<gene>
    <name evidence="2" type="ORF">Tci_914427</name>
</gene>
<accession>A0A699W9T2</accession>